<dbReference type="RefSeq" id="WP_200347832.1">
    <property type="nucleotide sequence ID" value="NZ_NRSJ01000040.1"/>
</dbReference>
<dbReference type="NCBIfam" id="TIGR00696">
    <property type="entry name" value="wecG_tagA_cpsF"/>
    <property type="match status" value="1"/>
</dbReference>
<sequence>MSARPTPAGVDMPSSGTIPERFDVHGCRITRTTLDRAVSAAIARRESETGGYACFVNVHVAVTAQGNESLRAAINESWCSFPDGKPIYWAGRVQKGGPLGKVSGPDFLPALLAARAERPLRHYFYGSTESVLEGLRSRIGRDFPEAVVVGMESPPFRPLSAVEVAETQARIRESGADFVWVGLGAPKQELWMEANWQALAPALLFGVGAAFDFHAGVVQRAPAWMCNSGLEWLHRLATEPRRLWWRYLTTNSRFLWLTLRGAVGRGLRPED</sequence>
<evidence type="ECO:0008006" key="5">
    <source>
        <dbReference type="Google" id="ProtNLM"/>
    </source>
</evidence>
<protein>
    <recommendedName>
        <fullName evidence="5">N-acetylglucosaminyldiphosphoundecaprenol N-acetyl-beta-D-mannosaminyltransferase</fullName>
    </recommendedName>
</protein>
<gene>
    <name evidence="3" type="ORF">CKO40_17945</name>
</gene>
<reference evidence="3" key="1">
    <citation type="submission" date="2017-08" db="EMBL/GenBank/DDBJ databases">
        <authorList>
            <person name="Imhoff J.F."/>
            <person name="Rahn T."/>
            <person name="Kuenzel S."/>
            <person name="Neulinger S.C."/>
        </authorList>
    </citation>
    <scope>NUCLEOTIDE SEQUENCE</scope>
    <source>
        <strain evidence="3">DSM 11080</strain>
    </source>
</reference>
<dbReference type="CDD" id="cd06533">
    <property type="entry name" value="Glyco_transf_WecG_TagA"/>
    <property type="match status" value="1"/>
</dbReference>
<reference evidence="3" key="2">
    <citation type="journal article" date="2020" name="Microorganisms">
        <title>Osmotic Adaptation and Compatible Solute Biosynthesis of Phototrophic Bacteria as Revealed from Genome Analyses.</title>
        <authorList>
            <person name="Imhoff J.F."/>
            <person name="Rahn T."/>
            <person name="Kunzel S."/>
            <person name="Keller A."/>
            <person name="Neulinger S.C."/>
        </authorList>
    </citation>
    <scope>NUCLEOTIDE SEQUENCE</scope>
    <source>
        <strain evidence="3">DSM 11080</strain>
    </source>
</reference>
<keyword evidence="4" id="KW-1185">Reference proteome</keyword>
<keyword evidence="2" id="KW-0808">Transferase</keyword>
<evidence type="ECO:0000313" key="4">
    <source>
        <dbReference type="Proteomes" id="UP001296776"/>
    </source>
</evidence>
<dbReference type="PANTHER" id="PTHR34136:SF1">
    <property type="entry name" value="UDP-N-ACETYL-D-MANNOSAMINURONIC ACID TRANSFERASE"/>
    <property type="match status" value="1"/>
</dbReference>
<name>A0AAJ0U6U4_9GAMM</name>
<dbReference type="InterPro" id="IPR004629">
    <property type="entry name" value="WecG_TagA_CpsF"/>
</dbReference>
<evidence type="ECO:0000256" key="2">
    <source>
        <dbReference type="ARBA" id="ARBA00022679"/>
    </source>
</evidence>
<comment type="caution">
    <text evidence="3">The sequence shown here is derived from an EMBL/GenBank/DDBJ whole genome shotgun (WGS) entry which is preliminary data.</text>
</comment>
<dbReference type="Pfam" id="PF03808">
    <property type="entry name" value="Glyco_tran_WecG"/>
    <property type="match status" value="1"/>
</dbReference>
<dbReference type="AlphaFoldDB" id="A0AAJ0U6U4"/>
<proteinExistence type="predicted"/>
<dbReference type="GO" id="GO:0016758">
    <property type="term" value="F:hexosyltransferase activity"/>
    <property type="evidence" value="ECO:0007669"/>
    <property type="project" value="TreeGrafter"/>
</dbReference>
<evidence type="ECO:0000313" key="3">
    <source>
        <dbReference type="EMBL" id="MBK1706379.1"/>
    </source>
</evidence>
<dbReference type="Proteomes" id="UP001296776">
    <property type="component" value="Unassembled WGS sequence"/>
</dbReference>
<dbReference type="PANTHER" id="PTHR34136">
    <property type="match status" value="1"/>
</dbReference>
<dbReference type="EMBL" id="NRSJ01000040">
    <property type="protein sequence ID" value="MBK1706379.1"/>
    <property type="molecule type" value="Genomic_DNA"/>
</dbReference>
<organism evidence="3 4">
    <name type="scientific">Halochromatium glycolicum</name>
    <dbReference type="NCBI Taxonomy" id="85075"/>
    <lineage>
        <taxon>Bacteria</taxon>
        <taxon>Pseudomonadati</taxon>
        <taxon>Pseudomonadota</taxon>
        <taxon>Gammaproteobacteria</taxon>
        <taxon>Chromatiales</taxon>
        <taxon>Chromatiaceae</taxon>
        <taxon>Halochromatium</taxon>
    </lineage>
</organism>
<evidence type="ECO:0000256" key="1">
    <source>
        <dbReference type="ARBA" id="ARBA00022676"/>
    </source>
</evidence>
<accession>A0AAJ0U6U4</accession>
<keyword evidence="1" id="KW-0328">Glycosyltransferase</keyword>